<dbReference type="AlphaFoldDB" id="A0A836H5G2"/>
<dbReference type="EMBL" id="JAFHKP010000002">
    <property type="protein sequence ID" value="KAG5487171.1"/>
    <property type="molecule type" value="Genomic_DNA"/>
</dbReference>
<keyword evidence="2" id="KW-1185">Reference proteome</keyword>
<dbReference type="RefSeq" id="XP_067696127.1">
    <property type="nucleotide sequence ID" value="XM_067839814.1"/>
</dbReference>
<protein>
    <submittedName>
        <fullName evidence="1">Uncharacterized protein</fullName>
    </submittedName>
</protein>
<evidence type="ECO:0000313" key="2">
    <source>
        <dbReference type="Proteomes" id="UP000674179"/>
    </source>
</evidence>
<name>A0A836H5G2_LEIEN</name>
<gene>
    <name evidence="1" type="ORF">CUR178_08183</name>
</gene>
<evidence type="ECO:0000313" key="1">
    <source>
        <dbReference type="EMBL" id="KAG5487171.1"/>
    </source>
</evidence>
<organism evidence="1 2">
    <name type="scientific">Leishmania enriettii</name>
    <dbReference type="NCBI Taxonomy" id="5663"/>
    <lineage>
        <taxon>Eukaryota</taxon>
        <taxon>Discoba</taxon>
        <taxon>Euglenozoa</taxon>
        <taxon>Kinetoplastea</taxon>
        <taxon>Metakinetoplastina</taxon>
        <taxon>Trypanosomatida</taxon>
        <taxon>Trypanosomatidae</taxon>
        <taxon>Leishmaniinae</taxon>
        <taxon>Leishmania</taxon>
    </lineage>
</organism>
<comment type="caution">
    <text evidence="1">The sequence shown here is derived from an EMBL/GenBank/DDBJ whole genome shotgun (WGS) entry which is preliminary data.</text>
</comment>
<dbReference type="KEGG" id="lenr:94175324"/>
<accession>A0A836H5G2</accession>
<dbReference type="GeneID" id="94175324"/>
<reference evidence="1 2" key="1">
    <citation type="submission" date="2021-02" db="EMBL/GenBank/DDBJ databases">
        <title>Leishmania (Mundinia) enrietti genome sequencing and assembly.</title>
        <authorList>
            <person name="Almutairi H."/>
            <person name="Gatherer D."/>
        </authorList>
    </citation>
    <scope>NUCLEOTIDE SEQUENCE [LARGE SCALE GENOMIC DNA]</scope>
    <source>
        <strain evidence="1">CUR178</strain>
    </source>
</reference>
<proteinExistence type="predicted"/>
<dbReference type="Proteomes" id="UP000674179">
    <property type="component" value="Chromosome 2"/>
</dbReference>
<sequence>MTGGFTGYAGSGARLMCTGASVAAPPSFVAANSGEVGAPSASASVSRRVLLPSSSMWLSEISAGSGALHLCGGFSRHVGGA</sequence>